<dbReference type="Gene3D" id="3.30.1330.10">
    <property type="entry name" value="PurM-like, N-terminal domain"/>
    <property type="match status" value="2"/>
</dbReference>
<feature type="domain" description="Phosphoribosylformylglycinamidine synthase linker" evidence="8">
    <location>
        <begin position="183"/>
        <end position="230"/>
    </location>
</feature>
<evidence type="ECO:0000256" key="2">
    <source>
        <dbReference type="ARBA" id="ARBA00022723"/>
    </source>
</evidence>
<dbReference type="GO" id="GO:0005737">
    <property type="term" value="C:cytoplasm"/>
    <property type="evidence" value="ECO:0007669"/>
    <property type="project" value="TreeGrafter"/>
</dbReference>
<dbReference type="CDD" id="cd02204">
    <property type="entry name" value="PurL_repeat2"/>
    <property type="match status" value="1"/>
</dbReference>
<keyword evidence="1" id="KW-0436">Ligase</keyword>
<evidence type="ECO:0000256" key="5">
    <source>
        <dbReference type="ARBA" id="ARBA00022840"/>
    </source>
</evidence>
<dbReference type="InterPro" id="IPR029062">
    <property type="entry name" value="Class_I_gatase-like"/>
</dbReference>
<dbReference type="AlphaFoldDB" id="A0A2U2ADZ5"/>
<dbReference type="FunFam" id="3.30.1330.10:FF:000013">
    <property type="entry name" value="Phosphoribosylformylglycinamidine synthase"/>
    <property type="match status" value="1"/>
</dbReference>
<dbReference type="InterPro" id="IPR036921">
    <property type="entry name" value="PurM-like_N_sf"/>
</dbReference>
<evidence type="ECO:0000256" key="4">
    <source>
        <dbReference type="ARBA" id="ARBA00022755"/>
    </source>
</evidence>
<keyword evidence="5" id="KW-0067">ATP-binding</keyword>
<evidence type="ECO:0000259" key="7">
    <source>
        <dbReference type="Pfam" id="PF02769"/>
    </source>
</evidence>
<dbReference type="InterPro" id="IPR041609">
    <property type="entry name" value="PurL_linker"/>
</dbReference>
<keyword evidence="10" id="KW-1185">Reference proteome</keyword>
<organism evidence="9 10">
    <name type="scientific">Ignatzschineria ureiclastica</name>
    <dbReference type="NCBI Taxonomy" id="472582"/>
    <lineage>
        <taxon>Bacteria</taxon>
        <taxon>Pseudomonadati</taxon>
        <taxon>Pseudomonadota</taxon>
        <taxon>Gammaproteobacteria</taxon>
        <taxon>Cardiobacteriales</taxon>
        <taxon>Ignatzschineriaceae</taxon>
        <taxon>Ignatzschineria</taxon>
    </lineage>
</organism>
<dbReference type="EMBL" id="QEWQ01000004">
    <property type="protein sequence ID" value="PWD80885.1"/>
    <property type="molecule type" value="Genomic_DNA"/>
</dbReference>
<protein>
    <submittedName>
        <fullName evidence="9">Phosphoribosylformylglycinamidine synthase</fullName>
    </submittedName>
</protein>
<evidence type="ECO:0000256" key="6">
    <source>
        <dbReference type="ARBA" id="ARBA00022842"/>
    </source>
</evidence>
<sequence>MKRRFYIESTPLYSSEAKALLNELKIALTVPTLTSVRLIQVYDFFSLSEKDLPQIQKIIQQTGRDQEIRSDIMQAELNKYPHFAIESLPGQYDQRAYSISLVLKTAGIWGKTAATTAQLYLFNAELSAEDLTKIEQYLFNPINSYLKDLSLAPNEEVLNLHHHPKQVEKVKDFIHMTPSKLVELKLLMGLAMEFEDLAFIQKYFKSEEKRNPTETELLVLDTYWSDHCRHTTFETMLKSIDFSASQFEAQLQAAYESYLQLREATGITDRPETLMDMATIMGRYQRQTGELADMELSDEVNACSVRIQVDVDGESQSWLLMFKNETHNHPTEIEPYGGANTCVGGAIRDPLSGRAYVYQAMRVTGAGNILEPVEDTLATKIPQRRISRVAAQGNSDYANQIGGTTTFAREYIHPGFVAKRMELGAVVGAVKEDHVVRATPIPGDLVLLVGAKTGRDGVGAATGSSQVQTEETLEEAGTDVQKGCATEERKILRLFRRKEASTLIKKSNDFGAGGVSVAIGELADGVWVNLDQVPTKYTGLNGTDLAISESQERMAVVVSAKDAKRFIELAQEESVEAVIVAEITEDPRLVISWRGEKVVDIARSFLDTNGIRKTAAVKVIDSNLPSPLLQVPNTDDLELAWRTLLADKNIASQKGLNQKFDATLGRSTVLLPFGGKCQATPAEVSLQKIQIESGETKTATILAHGYHPYLGDWSPFHGAAYAVIESLARIVATGGNPQKARLSFQEYFERLDGIPEKFGKPVAALLGALAAQKAFNVPSIGGKDSMSGSFDEINVPPTLVSFAVTTIQTDAVISSEFKESGDYIYVLPVKEEVTGQVPFEAIAHNFAQFQAIHERYQINAAMSVRQGGIAEALAYMSFGNRIGANIENISTRDLFRPQYGAFVFTTRRALPSSEEYIAIGTTLSEYRFDYGQITILGSTLQAAAEDRYEKIYPIYAKSEGLIPKVNKMPLKGIINRLEAVKPTVVIPVFEGTHSEFDMARAFEKAGAAVLMQPIRLLTEADYLGSVRQLIDHLENAEILALASGFASTEEPAGTGSTMALFLQRADIRQAVESFIAKGGLILGINAGFHALVKTGLLPYGEYRDQESQQSEEKLYLTTNHCGEFKSQMVTTEIVNNAAPWFSSLNCGDQHVLPFAALEGRVMLSEELFQTLQANGQIAAQYVDHKSRATLDQTFNPAVSQYAIEAITSPNGQILGKMAHSERYEEGLFLNIPGRKHQTIFENAVSHITSKHL</sequence>
<dbReference type="SUPFAM" id="SSF52317">
    <property type="entry name" value="Class I glutamine amidotransferase-like"/>
    <property type="match status" value="1"/>
</dbReference>
<name>A0A2U2ADZ5_9GAMM</name>
<dbReference type="GO" id="GO:0005524">
    <property type="term" value="F:ATP binding"/>
    <property type="evidence" value="ECO:0007669"/>
    <property type="project" value="UniProtKB-KW"/>
</dbReference>
<dbReference type="GO" id="GO:0004642">
    <property type="term" value="F:phosphoribosylformylglycinamidine synthase activity"/>
    <property type="evidence" value="ECO:0007669"/>
    <property type="project" value="TreeGrafter"/>
</dbReference>
<gene>
    <name evidence="9" type="ORF">DC083_07195</name>
</gene>
<keyword evidence="4" id="KW-0658">Purine biosynthesis</keyword>
<dbReference type="Proteomes" id="UP000245020">
    <property type="component" value="Unassembled WGS sequence"/>
</dbReference>
<dbReference type="Gene3D" id="3.90.650.10">
    <property type="entry name" value="PurM-like C-terminal domain"/>
    <property type="match status" value="1"/>
</dbReference>
<keyword evidence="2" id="KW-0479">Metal-binding</keyword>
<comment type="caution">
    <text evidence="9">The sequence shown here is derived from an EMBL/GenBank/DDBJ whole genome shotgun (WGS) entry which is preliminary data.</text>
</comment>
<dbReference type="InterPro" id="IPR036676">
    <property type="entry name" value="PurM-like_C_sf"/>
</dbReference>
<dbReference type="OrthoDB" id="9804441at2"/>
<evidence type="ECO:0000313" key="10">
    <source>
        <dbReference type="Proteomes" id="UP000245020"/>
    </source>
</evidence>
<dbReference type="InterPro" id="IPR010918">
    <property type="entry name" value="PurM-like_C_dom"/>
</dbReference>
<dbReference type="GO" id="GO:0046872">
    <property type="term" value="F:metal ion binding"/>
    <property type="evidence" value="ECO:0007669"/>
    <property type="project" value="UniProtKB-KW"/>
</dbReference>
<dbReference type="Pfam" id="PF13507">
    <property type="entry name" value="GATase_5"/>
    <property type="match status" value="1"/>
</dbReference>
<proteinExistence type="predicted"/>
<dbReference type="InterPro" id="IPR010141">
    <property type="entry name" value="FGAM_synthase"/>
</dbReference>
<dbReference type="SUPFAM" id="SSF56042">
    <property type="entry name" value="PurM C-terminal domain-like"/>
    <property type="match status" value="2"/>
</dbReference>
<evidence type="ECO:0000256" key="3">
    <source>
        <dbReference type="ARBA" id="ARBA00022741"/>
    </source>
</evidence>
<dbReference type="RefSeq" id="WP_109189536.1">
    <property type="nucleotide sequence ID" value="NZ_BMYA01000002.1"/>
</dbReference>
<dbReference type="SUPFAM" id="SSF55326">
    <property type="entry name" value="PurM N-terminal domain-like"/>
    <property type="match status" value="2"/>
</dbReference>
<dbReference type="Gene3D" id="3.40.50.880">
    <property type="match status" value="1"/>
</dbReference>
<keyword evidence="3" id="KW-0547">Nucleotide-binding</keyword>
<dbReference type="PANTHER" id="PTHR10099">
    <property type="entry name" value="PHOSPHORIBOSYLFORMYLGLYCINAMIDINE SYNTHASE"/>
    <property type="match status" value="1"/>
</dbReference>
<dbReference type="SUPFAM" id="SSF109736">
    <property type="entry name" value="FGAM synthase PurL, linker domain"/>
    <property type="match status" value="1"/>
</dbReference>
<keyword evidence="6" id="KW-0460">Magnesium</keyword>
<dbReference type="GO" id="GO:0006164">
    <property type="term" value="P:purine nucleotide biosynthetic process"/>
    <property type="evidence" value="ECO:0007669"/>
    <property type="project" value="UniProtKB-KW"/>
</dbReference>
<dbReference type="NCBIfam" id="TIGR01857">
    <property type="entry name" value="FGAM-synthase"/>
    <property type="match status" value="1"/>
</dbReference>
<dbReference type="PANTHER" id="PTHR10099:SF1">
    <property type="entry name" value="PHOSPHORIBOSYLFORMYLGLYCINAMIDINE SYNTHASE"/>
    <property type="match status" value="1"/>
</dbReference>
<evidence type="ECO:0000259" key="8">
    <source>
        <dbReference type="Pfam" id="PF18072"/>
    </source>
</evidence>
<dbReference type="Pfam" id="PF18072">
    <property type="entry name" value="FGAR-AT_linker"/>
    <property type="match status" value="1"/>
</dbReference>
<dbReference type="SMART" id="SM01211">
    <property type="entry name" value="GATase_5"/>
    <property type="match status" value="1"/>
</dbReference>
<evidence type="ECO:0000313" key="9">
    <source>
        <dbReference type="EMBL" id="PWD80885.1"/>
    </source>
</evidence>
<feature type="domain" description="PurM-like C-terminal" evidence="7">
    <location>
        <begin position="442"/>
        <end position="593"/>
    </location>
</feature>
<evidence type="ECO:0000256" key="1">
    <source>
        <dbReference type="ARBA" id="ARBA00022598"/>
    </source>
</evidence>
<reference evidence="10" key="1">
    <citation type="submission" date="2018-05" db="EMBL/GenBank/DDBJ databases">
        <title>Ignatzschineria dubaiensis sp. nov., isolated from necrotic foot tissues of dromedaries (Camelus dromedarius) and associated maggots in Dubai, United Arab Emirates.</title>
        <authorList>
            <person name="Tsang C.C."/>
            <person name="Tang J.Y.M."/>
            <person name="Fong J.Y.H."/>
            <person name="Kinne J."/>
            <person name="Lee H.H."/>
            <person name="Joseph M."/>
            <person name="Jose S."/>
            <person name="Schuster R.K."/>
            <person name="Tang Y."/>
            <person name="Sivakumar S."/>
            <person name="Chen J.H.K."/>
            <person name="Teng J.L.L."/>
            <person name="Lau S.K.P."/>
            <person name="Wernery U."/>
            <person name="Woo P.C.Y."/>
        </authorList>
    </citation>
    <scope>NUCLEOTIDE SEQUENCE [LARGE SCALE GENOMIC DNA]</scope>
    <source>
        <strain evidence="10">KCTC 22644</strain>
    </source>
</reference>
<dbReference type="CDD" id="cd02203">
    <property type="entry name" value="PurL_repeat1"/>
    <property type="match status" value="1"/>
</dbReference>
<dbReference type="Pfam" id="PF02769">
    <property type="entry name" value="AIRS_C"/>
    <property type="match status" value="1"/>
</dbReference>
<accession>A0A2U2ADZ5</accession>